<dbReference type="GO" id="GO:0015938">
    <property type="term" value="P:coenzyme A catabolic process"/>
    <property type="evidence" value="ECO:0007669"/>
    <property type="project" value="TreeGrafter"/>
</dbReference>
<feature type="domain" description="PH" evidence="8">
    <location>
        <begin position="295"/>
        <end position="439"/>
    </location>
</feature>
<gene>
    <name evidence="10" type="ORF">IV203_037263</name>
</gene>
<evidence type="ECO:0000259" key="8">
    <source>
        <dbReference type="PROSITE" id="PS50003"/>
    </source>
</evidence>
<evidence type="ECO:0000313" key="11">
    <source>
        <dbReference type="Proteomes" id="UP000693970"/>
    </source>
</evidence>
<reference evidence="10" key="1">
    <citation type="journal article" date="2021" name="Sci. Rep.">
        <title>Diploid genomic architecture of Nitzschia inconspicua, an elite biomass production diatom.</title>
        <authorList>
            <person name="Oliver A."/>
            <person name="Podell S."/>
            <person name="Pinowska A."/>
            <person name="Traller J.C."/>
            <person name="Smith S.R."/>
            <person name="McClure R."/>
            <person name="Beliaev A."/>
            <person name="Bohutskyi P."/>
            <person name="Hill E.A."/>
            <person name="Rabines A."/>
            <person name="Zheng H."/>
            <person name="Allen L.Z."/>
            <person name="Kuo A."/>
            <person name="Grigoriev I.V."/>
            <person name="Allen A.E."/>
            <person name="Hazlebeck D."/>
            <person name="Allen E.E."/>
        </authorList>
    </citation>
    <scope>NUCLEOTIDE SEQUENCE</scope>
    <source>
        <strain evidence="10">Hildebrandi</strain>
    </source>
</reference>
<feature type="domain" description="Nudix hydrolase" evidence="9">
    <location>
        <begin position="56"/>
        <end position="224"/>
    </location>
</feature>
<proteinExistence type="predicted"/>
<evidence type="ECO:0000259" key="9">
    <source>
        <dbReference type="PROSITE" id="PS51462"/>
    </source>
</evidence>
<organism evidence="10 11">
    <name type="scientific">Nitzschia inconspicua</name>
    <dbReference type="NCBI Taxonomy" id="303405"/>
    <lineage>
        <taxon>Eukaryota</taxon>
        <taxon>Sar</taxon>
        <taxon>Stramenopiles</taxon>
        <taxon>Ochrophyta</taxon>
        <taxon>Bacillariophyta</taxon>
        <taxon>Bacillariophyceae</taxon>
        <taxon>Bacillariophycidae</taxon>
        <taxon>Bacillariales</taxon>
        <taxon>Bacillariaceae</taxon>
        <taxon>Nitzschia</taxon>
    </lineage>
</organism>
<evidence type="ECO:0000256" key="1">
    <source>
        <dbReference type="ARBA" id="ARBA00001936"/>
    </source>
</evidence>
<comment type="cofactor">
    <cofactor evidence="2">
        <name>Mg(2+)</name>
        <dbReference type="ChEBI" id="CHEBI:18420"/>
    </cofactor>
</comment>
<dbReference type="Pfam" id="PF00293">
    <property type="entry name" value="NUDIX"/>
    <property type="match status" value="1"/>
</dbReference>
<dbReference type="Proteomes" id="UP000693970">
    <property type="component" value="Unassembled WGS sequence"/>
</dbReference>
<feature type="region of interest" description="Disordered" evidence="7">
    <location>
        <begin position="349"/>
        <end position="402"/>
    </location>
</feature>
<keyword evidence="6" id="KW-0464">Manganese</keyword>
<accession>A0A9K3PYE5</accession>
<keyword evidence="3" id="KW-0479">Metal-binding</keyword>
<evidence type="ECO:0000256" key="4">
    <source>
        <dbReference type="ARBA" id="ARBA00022801"/>
    </source>
</evidence>
<keyword evidence="4 10" id="KW-0378">Hydrolase</keyword>
<name>A0A9K3PYE5_9STRA</name>
<keyword evidence="11" id="KW-1185">Reference proteome</keyword>
<feature type="compositionally biased region" description="Basic residues" evidence="7">
    <location>
        <begin position="354"/>
        <end position="364"/>
    </location>
</feature>
<keyword evidence="5" id="KW-0460">Magnesium</keyword>
<evidence type="ECO:0000256" key="7">
    <source>
        <dbReference type="SAM" id="MobiDB-lite"/>
    </source>
</evidence>
<dbReference type="PANTHER" id="PTHR12992">
    <property type="entry name" value="NUDIX HYDROLASE"/>
    <property type="match status" value="1"/>
</dbReference>
<dbReference type="GO" id="GO:0046872">
    <property type="term" value="F:metal ion binding"/>
    <property type="evidence" value="ECO:0007669"/>
    <property type="project" value="UniProtKB-KW"/>
</dbReference>
<dbReference type="SMART" id="SM00233">
    <property type="entry name" value="PH"/>
    <property type="match status" value="1"/>
</dbReference>
<dbReference type="OrthoDB" id="206213at2759"/>
<comment type="cofactor">
    <cofactor evidence="1">
        <name>Mn(2+)</name>
        <dbReference type="ChEBI" id="CHEBI:29035"/>
    </cofactor>
</comment>
<dbReference type="InterPro" id="IPR000086">
    <property type="entry name" value="NUDIX_hydrolase_dom"/>
</dbReference>
<comment type="caution">
    <text evidence="10">The sequence shown here is derived from an EMBL/GenBank/DDBJ whole genome shotgun (WGS) entry which is preliminary data.</text>
</comment>
<evidence type="ECO:0000256" key="3">
    <source>
        <dbReference type="ARBA" id="ARBA00022723"/>
    </source>
</evidence>
<protein>
    <submittedName>
        <fullName evidence="10">NUDIX family hydrolase</fullName>
    </submittedName>
</protein>
<sequence length="444" mass="51100">MSLSLFSMDLLLDRVKQHDDLLDGKDDVVLTGGRNKSSFVSSPPLPSPPHHMELKAKGRAASIFLLLSKDGHVLLTQRSHKLRSHPGEVALPGGKQDPEDDNDDIITALRETKEEVGLDYMDDWRKQKQQQQNEQEKKEEESNNVDTNSQSIGVQILCRLPTIESINHLCVTPIVAVHRSKGWQEIHAELRVNSDEVDAVFWTPLQYFVTTTPTEMYSVPWSNSVFVYRHYDYHFDLTRKTFAITGLTADVVHKFASIVYPEDSVVTRPIRNDNDTHQPGPCKKRKATSNNHSRPVEFQGYLRRKTFRESRRPTTSFWWTENYYVLTFSTQNEENDTLNVSMLHQYNSPEQAMRKSKTANKKNRLRLERNSFLVREVSNHDADKSGSNNGRTDSDNQKEPDVHYPFEISTCDGRIQWILSAATESERRTWIEQIERAGARNGML</sequence>
<evidence type="ECO:0000256" key="2">
    <source>
        <dbReference type="ARBA" id="ARBA00001946"/>
    </source>
</evidence>
<dbReference type="CDD" id="cd03426">
    <property type="entry name" value="NUDIX_CoAse_Nudt7"/>
    <property type="match status" value="1"/>
</dbReference>
<feature type="compositionally biased region" description="Basic and acidic residues" evidence="7">
    <location>
        <begin position="392"/>
        <end position="402"/>
    </location>
</feature>
<dbReference type="PANTHER" id="PTHR12992:SF24">
    <property type="entry name" value="PEROXISOMAL COENZYME A DIPHOSPHATASE NUDT7"/>
    <property type="match status" value="1"/>
</dbReference>
<reference evidence="10" key="2">
    <citation type="submission" date="2021-04" db="EMBL/GenBank/DDBJ databases">
        <authorList>
            <person name="Podell S."/>
        </authorList>
    </citation>
    <scope>NUCLEOTIDE SEQUENCE</scope>
    <source>
        <strain evidence="10">Hildebrandi</strain>
    </source>
</reference>
<dbReference type="AlphaFoldDB" id="A0A9K3PYE5"/>
<dbReference type="InterPro" id="IPR001849">
    <property type="entry name" value="PH_domain"/>
</dbReference>
<dbReference type="PROSITE" id="PS51462">
    <property type="entry name" value="NUDIX"/>
    <property type="match status" value="1"/>
</dbReference>
<dbReference type="EMBL" id="JAGRRH010000009">
    <property type="protein sequence ID" value="KAG7364061.1"/>
    <property type="molecule type" value="Genomic_DNA"/>
</dbReference>
<dbReference type="InterPro" id="IPR045121">
    <property type="entry name" value="CoAse"/>
</dbReference>
<evidence type="ECO:0000313" key="10">
    <source>
        <dbReference type="EMBL" id="KAG7364061.1"/>
    </source>
</evidence>
<dbReference type="PROSITE" id="PS50003">
    <property type="entry name" value="PH_DOMAIN"/>
    <property type="match status" value="1"/>
</dbReference>
<dbReference type="GO" id="GO:0010945">
    <property type="term" value="F:coenzyme A diphosphatase activity"/>
    <property type="evidence" value="ECO:0007669"/>
    <property type="project" value="InterPro"/>
</dbReference>
<evidence type="ECO:0000256" key="6">
    <source>
        <dbReference type="ARBA" id="ARBA00023211"/>
    </source>
</evidence>
<feature type="region of interest" description="Disordered" evidence="7">
    <location>
        <begin position="268"/>
        <end position="295"/>
    </location>
</feature>
<evidence type="ECO:0000256" key="5">
    <source>
        <dbReference type="ARBA" id="ARBA00022842"/>
    </source>
</evidence>
<feature type="region of interest" description="Disordered" evidence="7">
    <location>
        <begin position="126"/>
        <end position="147"/>
    </location>
</feature>